<feature type="transmembrane region" description="Helical" evidence="1">
    <location>
        <begin position="56"/>
        <end position="79"/>
    </location>
</feature>
<comment type="caution">
    <text evidence="2">The sequence shown here is derived from an EMBL/GenBank/DDBJ whole genome shotgun (WGS) entry which is preliminary data.</text>
</comment>
<keyword evidence="1" id="KW-0812">Transmembrane</keyword>
<sequence length="148" mass="15195">NLGRLLVVVLVAALLAFGAGDLPILCCALIVNGLTRFVSSGLSASLPDVVPADRVITMNSVATAVGALAAFLGADFMLVPRKVFGADDTGASVVMLIVAVPVALALWLSVRFGPHVLGPHESKRTIHGSVAYAVATGWVHGARTVWAV</sequence>
<evidence type="ECO:0000313" key="2">
    <source>
        <dbReference type="EMBL" id="MDT0271071.1"/>
    </source>
</evidence>
<dbReference type="SUPFAM" id="SSF103473">
    <property type="entry name" value="MFS general substrate transporter"/>
    <property type="match status" value="1"/>
</dbReference>
<protein>
    <recommendedName>
        <fullName evidence="4">MFS transporter</fullName>
    </recommendedName>
</protein>
<evidence type="ECO:0000313" key="3">
    <source>
        <dbReference type="Proteomes" id="UP001183410"/>
    </source>
</evidence>
<name>A0ABU2K241_9ACTN</name>
<dbReference type="InterPro" id="IPR036259">
    <property type="entry name" value="MFS_trans_sf"/>
</dbReference>
<proteinExistence type="predicted"/>
<keyword evidence="1" id="KW-0472">Membrane</keyword>
<feature type="transmembrane region" description="Helical" evidence="1">
    <location>
        <begin position="91"/>
        <end position="110"/>
    </location>
</feature>
<feature type="non-terminal residue" evidence="2">
    <location>
        <position position="148"/>
    </location>
</feature>
<reference evidence="3" key="1">
    <citation type="submission" date="2023-07" db="EMBL/GenBank/DDBJ databases">
        <title>30 novel species of actinomycetes from the DSMZ collection.</title>
        <authorList>
            <person name="Nouioui I."/>
        </authorList>
    </citation>
    <scope>NUCLEOTIDE SEQUENCE [LARGE SCALE GENOMIC DNA]</scope>
    <source>
        <strain evidence="3">DSM 44915</strain>
    </source>
</reference>
<keyword evidence="3" id="KW-1185">Reference proteome</keyword>
<gene>
    <name evidence="2" type="ORF">RM844_32860</name>
</gene>
<dbReference type="EMBL" id="JAVREO010000212">
    <property type="protein sequence ID" value="MDT0271071.1"/>
    <property type="molecule type" value="Genomic_DNA"/>
</dbReference>
<feature type="non-terminal residue" evidence="2">
    <location>
        <position position="1"/>
    </location>
</feature>
<accession>A0ABU2K241</accession>
<keyword evidence="1" id="KW-1133">Transmembrane helix</keyword>
<evidence type="ECO:0000256" key="1">
    <source>
        <dbReference type="SAM" id="Phobius"/>
    </source>
</evidence>
<dbReference type="Proteomes" id="UP001183410">
    <property type="component" value="Unassembled WGS sequence"/>
</dbReference>
<organism evidence="2 3">
    <name type="scientific">Streptomyces chisholmiae</name>
    <dbReference type="NCBI Taxonomy" id="3075540"/>
    <lineage>
        <taxon>Bacteria</taxon>
        <taxon>Bacillati</taxon>
        <taxon>Actinomycetota</taxon>
        <taxon>Actinomycetes</taxon>
        <taxon>Kitasatosporales</taxon>
        <taxon>Streptomycetaceae</taxon>
        <taxon>Streptomyces</taxon>
    </lineage>
</organism>
<evidence type="ECO:0008006" key="4">
    <source>
        <dbReference type="Google" id="ProtNLM"/>
    </source>
</evidence>